<keyword evidence="4" id="KW-0597">Phosphoprotein</keyword>
<name>A0A7N0UE66_KALFE</name>
<organism evidence="13 14">
    <name type="scientific">Kalanchoe fedtschenkoi</name>
    <name type="common">Lavender scallops</name>
    <name type="synonym">South American air plant</name>
    <dbReference type="NCBI Taxonomy" id="63787"/>
    <lineage>
        <taxon>Eukaryota</taxon>
        <taxon>Viridiplantae</taxon>
        <taxon>Streptophyta</taxon>
        <taxon>Embryophyta</taxon>
        <taxon>Tracheophyta</taxon>
        <taxon>Spermatophyta</taxon>
        <taxon>Magnoliopsida</taxon>
        <taxon>eudicotyledons</taxon>
        <taxon>Gunneridae</taxon>
        <taxon>Pentapetalae</taxon>
        <taxon>Saxifragales</taxon>
        <taxon>Crassulaceae</taxon>
        <taxon>Kalanchoe</taxon>
    </lineage>
</organism>
<keyword evidence="9" id="KW-0927">Auxin signaling pathway</keyword>
<evidence type="ECO:0000256" key="4">
    <source>
        <dbReference type="ARBA" id="ARBA00022553"/>
    </source>
</evidence>
<keyword evidence="14" id="KW-1185">Reference proteome</keyword>
<keyword evidence="6 10" id="KW-0547">Nucleotide-binding</keyword>
<keyword evidence="5" id="KW-0808">Transferase</keyword>
<evidence type="ECO:0000256" key="11">
    <source>
        <dbReference type="SAM" id="MobiDB-lite"/>
    </source>
</evidence>
<dbReference type="Gramene" id="Kaladp0063s0016.1.v1.1">
    <property type="protein sequence ID" value="Kaladp0063s0016.1.v1.1"/>
    <property type="gene ID" value="Kaladp0063s0016.v1.1"/>
</dbReference>
<keyword evidence="8 10" id="KW-0067">ATP-binding</keyword>
<dbReference type="Gene3D" id="3.30.200.20">
    <property type="entry name" value="Phosphorylase Kinase, domain 1"/>
    <property type="match status" value="1"/>
</dbReference>
<dbReference type="GO" id="GO:0005737">
    <property type="term" value="C:cytoplasm"/>
    <property type="evidence" value="ECO:0007669"/>
    <property type="project" value="UniProtKB-SubCell"/>
</dbReference>
<dbReference type="InterPro" id="IPR050167">
    <property type="entry name" value="Ser_Thr_protein_kinase"/>
</dbReference>
<feature type="compositionally biased region" description="Polar residues" evidence="11">
    <location>
        <begin position="724"/>
        <end position="734"/>
    </location>
</feature>
<dbReference type="EnsemblPlants" id="Kaladp0063s0016.1.v1.1">
    <property type="protein sequence ID" value="Kaladp0063s0016.1.v1.1"/>
    <property type="gene ID" value="Kaladp0063s0016.v1.1"/>
</dbReference>
<dbReference type="PROSITE" id="PS00108">
    <property type="entry name" value="PROTEIN_KINASE_ST"/>
    <property type="match status" value="1"/>
</dbReference>
<reference evidence="13" key="1">
    <citation type="submission" date="2021-01" db="UniProtKB">
        <authorList>
            <consortium name="EnsemblPlants"/>
        </authorList>
    </citation>
    <scope>IDENTIFICATION</scope>
</reference>
<feature type="compositionally biased region" description="Basic and acidic residues" evidence="11">
    <location>
        <begin position="735"/>
        <end position="750"/>
    </location>
</feature>
<dbReference type="PROSITE" id="PS50011">
    <property type="entry name" value="PROTEIN_KINASE_DOM"/>
    <property type="match status" value="1"/>
</dbReference>
<dbReference type="OMA" id="MHKMSEM"/>
<dbReference type="InterPro" id="IPR000719">
    <property type="entry name" value="Prot_kinase_dom"/>
</dbReference>
<dbReference type="Gramene" id="Kaladp0063s0016.2.v1.1">
    <property type="protein sequence ID" value="Kaladp0063s0016.2.v1.1"/>
    <property type="gene ID" value="Kaladp0063s0016.v1.1"/>
</dbReference>
<dbReference type="EnsemblPlants" id="Kaladp0063s0016.2.v1.1">
    <property type="protein sequence ID" value="Kaladp0063s0016.2.v1.1"/>
    <property type="gene ID" value="Kaladp0063s0016.v1.1"/>
</dbReference>
<evidence type="ECO:0000256" key="10">
    <source>
        <dbReference type="PROSITE-ProRule" id="PRU10141"/>
    </source>
</evidence>
<feature type="region of interest" description="Disordered" evidence="11">
    <location>
        <begin position="633"/>
        <end position="676"/>
    </location>
</feature>
<feature type="region of interest" description="Disordered" evidence="11">
    <location>
        <begin position="544"/>
        <end position="580"/>
    </location>
</feature>
<dbReference type="AlphaFoldDB" id="A0A7N0UE66"/>
<dbReference type="PANTHER" id="PTHR23257">
    <property type="entry name" value="SERINE-THREONINE PROTEIN KINASE"/>
    <property type="match status" value="1"/>
</dbReference>
<sequence>MEENVGEGSREPLRSCEPIRCNTRETKHNGLGSSNQKYFLDSSTSISANMRPPDFNTVAGTRPVNYSIQTGEEFALEFMRERVNPRQQFNPNAYGVPNSSANYANFVGISHTGSESGSGINMLTWQERDGVRENECKSLPVSVDKAYFEPAQRAPQASCRNSTSRGPQSYPSVGDPGSSSGKVKFLCSFGGKVMPRPSDGKLRYVGGDTRIIRISNDISFQELMNKTSTIYVQPHTIKYQLPGEDLDALVSVSSDEDLQNMMEEYNLLETGGSQRLRLFLFSNVDTDENQYSLGSIEGNSEFQYIVAVNGIDCGSNSGSFGLESSSANKLDELITLNVENHNRSVTESDVPHPDPSAHTTPLAVQSHQQLLPSPSIAFHQGSQAYQNQRMFQGPFVNYPPSSFHPISDLQDPAPITLQYSYASHVDSGGNLVEVPIHGYPLGQDTGVYIDGTQHQRDGSDGWLNDSEKLRSYENEMLIKETQRRINSSFQKMNETEKINVFENEPATSYTDNALSPREEISNSTASECRKETVLATNLFQRQEEKATLSLGPGSFDERKTKDNEDGQYSSAGASTSGYVESEASQSECSYLEAPNSHRVYHSERMPREQAGMNRLSKSDDSFGSQFLMVHAHSDPSLPATDAVDRSRGRHAPSLVVSTSSSTIPASSQPPKVDGLSEFEKYEYTDTVNMSNSKVKGRPELPKSNIEDTSIPEKQRAYCPDESKVSSGNHVGNESIQKESRRGDRPADNKNEIERVVPANIVSSKDTPVADISHEESLGINTPEPGDIVIDINDRFPSDFLSDIFSQARMSEDVSRFRPLRNDGPGISMNLENPEPKHWSYFQKLAQDEYIRKDVSLMDQDHVGFPSSLVNPNDGAPIDYSFPPLKTDTSPLDRMDSRIDFVEDSVEEPSQVVEHTTTGLEYSSTRIKEVPQPTAEEVKLELRTTVPPAIDLQIIKNEDLEELKELGSGTFGTVYHGKWRGTDVAIKRIKKSCFTGRSSEQERLTLEFWREAEILSRLHHPNVVAFYGVVQDGPGGTLATVTEYMVNGSLRHVLLCKERHLDRRKRLIIAMDAAFGMEYLHSKNIVHFDLKCDNLLVNLKDISRPICKVGDFGLSKIKRNTLVTGGVRGTLPWMAPELLNGSSSKVSEKVDVFSFGIVLWEILTGEEPYANMHYGAIIGGIVNNTLRPHVPGFCDNEWRELMEQCWAPDPIVRPSFTEIACRLRAMTSHAKPHGQASK</sequence>
<feature type="compositionally biased region" description="Polar residues" evidence="11">
    <location>
        <begin position="566"/>
        <end position="580"/>
    </location>
</feature>
<dbReference type="InterPro" id="IPR000270">
    <property type="entry name" value="PB1_dom"/>
</dbReference>
<evidence type="ECO:0000313" key="13">
    <source>
        <dbReference type="EnsemblPlants" id="Kaladp0063s0016.1.v1.1"/>
    </source>
</evidence>
<dbReference type="FunFam" id="3.10.20.90:FF:000058">
    <property type="entry name" value="Octicosapeptide/phox/Bem1p domain kinase superfamily protein"/>
    <property type="match status" value="1"/>
</dbReference>
<evidence type="ECO:0000256" key="7">
    <source>
        <dbReference type="ARBA" id="ARBA00022777"/>
    </source>
</evidence>
<dbReference type="GO" id="GO:0009734">
    <property type="term" value="P:auxin-activated signaling pathway"/>
    <property type="evidence" value="ECO:0007669"/>
    <property type="project" value="UniProtKB-KW"/>
</dbReference>
<evidence type="ECO:0000256" key="3">
    <source>
        <dbReference type="ARBA" id="ARBA00022527"/>
    </source>
</evidence>
<dbReference type="CDD" id="cd13999">
    <property type="entry name" value="STKc_MAP3K-like"/>
    <property type="match status" value="1"/>
</dbReference>
<dbReference type="GO" id="GO:0004674">
    <property type="term" value="F:protein serine/threonine kinase activity"/>
    <property type="evidence" value="ECO:0007669"/>
    <property type="project" value="UniProtKB-KW"/>
</dbReference>
<feature type="compositionally biased region" description="Basic and acidic residues" evidence="11">
    <location>
        <begin position="710"/>
        <end position="723"/>
    </location>
</feature>
<dbReference type="GO" id="GO:0005524">
    <property type="term" value="F:ATP binding"/>
    <property type="evidence" value="ECO:0007669"/>
    <property type="project" value="UniProtKB-UniRule"/>
</dbReference>
<dbReference type="Gene3D" id="1.10.510.10">
    <property type="entry name" value="Transferase(Phosphotransferase) domain 1"/>
    <property type="match status" value="1"/>
</dbReference>
<dbReference type="Pfam" id="PF00564">
    <property type="entry name" value="PB1"/>
    <property type="match status" value="1"/>
</dbReference>
<evidence type="ECO:0000259" key="12">
    <source>
        <dbReference type="PROSITE" id="PS50011"/>
    </source>
</evidence>
<protein>
    <recommendedName>
        <fullName evidence="12">Protein kinase domain-containing protein</fullName>
    </recommendedName>
</protein>
<dbReference type="InterPro" id="IPR008271">
    <property type="entry name" value="Ser/Thr_kinase_AS"/>
</dbReference>
<dbReference type="SUPFAM" id="SSF56112">
    <property type="entry name" value="Protein kinase-like (PK-like)"/>
    <property type="match status" value="1"/>
</dbReference>
<evidence type="ECO:0000256" key="2">
    <source>
        <dbReference type="ARBA" id="ARBA00022490"/>
    </source>
</evidence>
<evidence type="ECO:0000313" key="14">
    <source>
        <dbReference type="Proteomes" id="UP000594263"/>
    </source>
</evidence>
<evidence type="ECO:0000256" key="5">
    <source>
        <dbReference type="ARBA" id="ARBA00022679"/>
    </source>
</evidence>
<dbReference type="PRINTS" id="PR00109">
    <property type="entry name" value="TYRKINASE"/>
</dbReference>
<feature type="compositionally biased region" description="Low complexity" evidence="11">
    <location>
        <begin position="657"/>
        <end position="670"/>
    </location>
</feature>
<dbReference type="Gene3D" id="3.10.20.90">
    <property type="entry name" value="Phosphatidylinositol 3-kinase Catalytic Subunit, Chain A, domain 1"/>
    <property type="match status" value="1"/>
</dbReference>
<feature type="binding site" evidence="10">
    <location>
        <position position="990"/>
    </location>
    <ligand>
        <name>ATP</name>
        <dbReference type="ChEBI" id="CHEBI:30616"/>
    </ligand>
</feature>
<dbReference type="SMART" id="SM00220">
    <property type="entry name" value="S_TKc"/>
    <property type="match status" value="1"/>
</dbReference>
<dbReference type="Proteomes" id="UP000594263">
    <property type="component" value="Unplaced"/>
</dbReference>
<dbReference type="SUPFAM" id="SSF54277">
    <property type="entry name" value="CAD &amp; PB1 domains"/>
    <property type="match status" value="1"/>
</dbReference>
<feature type="compositionally biased region" description="Polar residues" evidence="11">
    <location>
        <begin position="158"/>
        <end position="180"/>
    </location>
</feature>
<dbReference type="FunFam" id="1.10.510.10:FF:000142">
    <property type="entry name" value="Octicosapeptide/phox/Bem1p domain kinase superfamily protein"/>
    <property type="match status" value="1"/>
</dbReference>
<comment type="subcellular location">
    <subcellularLocation>
        <location evidence="1">Cytoplasm</location>
    </subcellularLocation>
</comment>
<evidence type="ECO:0000256" key="9">
    <source>
        <dbReference type="ARBA" id="ARBA00023294"/>
    </source>
</evidence>
<feature type="domain" description="Protein kinase" evidence="12">
    <location>
        <begin position="959"/>
        <end position="1231"/>
    </location>
</feature>
<proteinExistence type="predicted"/>
<dbReference type="SMART" id="SM00666">
    <property type="entry name" value="PB1"/>
    <property type="match status" value="1"/>
</dbReference>
<dbReference type="FunFam" id="3.30.200.20:FF:000081">
    <property type="entry name" value="Octicosapeptide/phox/Bem1p domain kinase superfamily protein"/>
    <property type="match status" value="1"/>
</dbReference>
<keyword evidence="7" id="KW-0418">Kinase</keyword>
<dbReference type="InterPro" id="IPR017441">
    <property type="entry name" value="Protein_kinase_ATP_BS"/>
</dbReference>
<dbReference type="InterPro" id="IPR011009">
    <property type="entry name" value="Kinase-like_dom_sf"/>
</dbReference>
<evidence type="ECO:0000256" key="8">
    <source>
        <dbReference type="ARBA" id="ARBA00022840"/>
    </source>
</evidence>
<feature type="region of interest" description="Disordered" evidence="11">
    <location>
        <begin position="689"/>
        <end position="750"/>
    </location>
</feature>
<dbReference type="Pfam" id="PF07714">
    <property type="entry name" value="PK_Tyr_Ser-Thr"/>
    <property type="match status" value="1"/>
</dbReference>
<evidence type="ECO:0000256" key="1">
    <source>
        <dbReference type="ARBA" id="ARBA00004496"/>
    </source>
</evidence>
<feature type="region of interest" description="Disordered" evidence="11">
    <location>
        <begin position="152"/>
        <end position="180"/>
    </location>
</feature>
<dbReference type="PANTHER" id="PTHR23257:SF957">
    <property type="entry name" value="F3O9.7 PROTEIN-RELATED"/>
    <property type="match status" value="1"/>
</dbReference>
<dbReference type="PROSITE" id="PS00107">
    <property type="entry name" value="PROTEIN_KINASE_ATP"/>
    <property type="match status" value="1"/>
</dbReference>
<evidence type="ECO:0000256" key="6">
    <source>
        <dbReference type="ARBA" id="ARBA00022741"/>
    </source>
</evidence>
<dbReference type="GO" id="GO:0010928">
    <property type="term" value="P:regulation of auxin mediated signaling pathway"/>
    <property type="evidence" value="ECO:0007669"/>
    <property type="project" value="EnsemblPlants"/>
</dbReference>
<accession>A0A7N0UE66</accession>
<feature type="compositionally biased region" description="Basic and acidic residues" evidence="11">
    <location>
        <begin position="555"/>
        <end position="564"/>
    </location>
</feature>
<keyword evidence="3" id="KW-0723">Serine/threonine-protein kinase</keyword>
<dbReference type="InterPro" id="IPR001245">
    <property type="entry name" value="Ser-Thr/Tyr_kinase_cat_dom"/>
</dbReference>
<keyword evidence="2" id="KW-0963">Cytoplasm</keyword>
<dbReference type="CDD" id="cd06410">
    <property type="entry name" value="PB1_UP2"/>
    <property type="match status" value="1"/>
</dbReference>